<dbReference type="CDD" id="cd06257">
    <property type="entry name" value="DnaJ"/>
    <property type="match status" value="1"/>
</dbReference>
<organism evidence="7">
    <name type="scientific">hydrothermal vent metagenome</name>
    <dbReference type="NCBI Taxonomy" id="652676"/>
    <lineage>
        <taxon>unclassified sequences</taxon>
        <taxon>metagenomes</taxon>
        <taxon>ecological metagenomes</taxon>
    </lineage>
</organism>
<dbReference type="GO" id="GO:0051087">
    <property type="term" value="F:protein-folding chaperone binding"/>
    <property type="evidence" value="ECO:0007669"/>
    <property type="project" value="InterPro"/>
</dbReference>
<evidence type="ECO:0000256" key="4">
    <source>
        <dbReference type="ARBA" id="ARBA00022989"/>
    </source>
</evidence>
<gene>
    <name evidence="7" type="ORF">MNBD_GAMMA05-1931</name>
</gene>
<proteinExistence type="inferred from homology"/>
<name>A0A3B0WV07_9ZZZZ</name>
<sequence>MAWWGTFLGGTLGFVFGGPLGALIGAALGGNFDRGISMGDRIDMGSQERVQAAFFTTTFSVMGHIAKADGHVSSHEISAAKDIMAQMQLSEAQSKAAIKFFDQGKSSDFPLEDVLHQFKKECHRRRNLIQMFVEIQIATAMADGNVDASEKRILYTIGEILGFSRSQIEHLFNIASGAKASVSDSLTLTQAYKIIGVEKSSSEAEIKKAYRRLMSQHHPDKLVAKGLPDEMIALATEKTQEIRKAYDLIKESL</sequence>
<accession>A0A3B0WV07</accession>
<dbReference type="Gene3D" id="1.10.3680.10">
    <property type="entry name" value="TerB-like"/>
    <property type="match status" value="1"/>
</dbReference>
<dbReference type="InterPro" id="IPR007791">
    <property type="entry name" value="DjlA_N"/>
</dbReference>
<dbReference type="InterPro" id="IPR050817">
    <property type="entry name" value="DjlA_DnaK_co-chaperone"/>
</dbReference>
<evidence type="ECO:0000256" key="3">
    <source>
        <dbReference type="ARBA" id="ARBA00022692"/>
    </source>
</evidence>
<dbReference type="InterPro" id="IPR036869">
    <property type="entry name" value="J_dom_sf"/>
</dbReference>
<dbReference type="Pfam" id="PF05099">
    <property type="entry name" value="TerB"/>
    <property type="match status" value="1"/>
</dbReference>
<protein>
    <submittedName>
        <fullName evidence="7">DnaJ-like protein DjlA</fullName>
    </submittedName>
</protein>
<dbReference type="PROSITE" id="PS50076">
    <property type="entry name" value="DNAJ_2"/>
    <property type="match status" value="1"/>
</dbReference>
<keyword evidence="2" id="KW-0997">Cell inner membrane</keyword>
<keyword evidence="1" id="KW-1003">Cell membrane</keyword>
<dbReference type="InterPro" id="IPR029024">
    <property type="entry name" value="TerB-like"/>
</dbReference>
<evidence type="ECO:0000256" key="5">
    <source>
        <dbReference type="ARBA" id="ARBA00023136"/>
    </source>
</evidence>
<dbReference type="EMBL" id="UOFE01000031">
    <property type="protein sequence ID" value="VAW53019.1"/>
    <property type="molecule type" value="Genomic_DNA"/>
</dbReference>
<keyword evidence="4" id="KW-1133">Transmembrane helix</keyword>
<dbReference type="HAMAP" id="MF_01153">
    <property type="entry name" value="DjlA"/>
    <property type="match status" value="1"/>
</dbReference>
<dbReference type="Gene3D" id="1.10.287.110">
    <property type="entry name" value="DnaJ domain"/>
    <property type="match status" value="1"/>
</dbReference>
<dbReference type="SMART" id="SM00271">
    <property type="entry name" value="DnaJ"/>
    <property type="match status" value="1"/>
</dbReference>
<dbReference type="InterPro" id="IPR001623">
    <property type="entry name" value="DnaJ_domain"/>
</dbReference>
<keyword evidence="5" id="KW-0472">Membrane</keyword>
<evidence type="ECO:0000256" key="1">
    <source>
        <dbReference type="ARBA" id="ARBA00022475"/>
    </source>
</evidence>
<dbReference type="SUPFAM" id="SSF46565">
    <property type="entry name" value="Chaperone J-domain"/>
    <property type="match status" value="1"/>
</dbReference>
<feature type="domain" description="J" evidence="6">
    <location>
        <begin position="190"/>
        <end position="253"/>
    </location>
</feature>
<dbReference type="AlphaFoldDB" id="A0A3B0WV07"/>
<evidence type="ECO:0000313" key="7">
    <source>
        <dbReference type="EMBL" id="VAW53019.1"/>
    </source>
</evidence>
<reference evidence="7" key="1">
    <citation type="submission" date="2018-06" db="EMBL/GenBank/DDBJ databases">
        <authorList>
            <person name="Zhirakovskaya E."/>
        </authorList>
    </citation>
    <scope>NUCLEOTIDE SEQUENCE</scope>
</reference>
<dbReference type="InterPro" id="IPR023749">
    <property type="entry name" value="DjlA"/>
</dbReference>
<keyword evidence="3" id="KW-0812">Transmembrane</keyword>
<dbReference type="PRINTS" id="PR00625">
    <property type="entry name" value="JDOMAIN"/>
</dbReference>
<dbReference type="CDD" id="cd07316">
    <property type="entry name" value="terB_like_DjlA"/>
    <property type="match status" value="1"/>
</dbReference>
<evidence type="ECO:0000256" key="2">
    <source>
        <dbReference type="ARBA" id="ARBA00022519"/>
    </source>
</evidence>
<dbReference type="SUPFAM" id="SSF158682">
    <property type="entry name" value="TerB-like"/>
    <property type="match status" value="1"/>
</dbReference>
<dbReference type="PANTHER" id="PTHR24074">
    <property type="entry name" value="CO-CHAPERONE PROTEIN DJLA"/>
    <property type="match status" value="1"/>
</dbReference>
<dbReference type="NCBIfam" id="NF006948">
    <property type="entry name" value="PRK09430.1"/>
    <property type="match status" value="1"/>
</dbReference>
<dbReference type="Pfam" id="PF00226">
    <property type="entry name" value="DnaJ"/>
    <property type="match status" value="1"/>
</dbReference>
<evidence type="ECO:0000259" key="6">
    <source>
        <dbReference type="PROSITE" id="PS50076"/>
    </source>
</evidence>